<dbReference type="PANTHER" id="PTHR11564">
    <property type="entry name" value="SIGNAL RECOGNITION PARTICLE 54K PROTEIN SRP54"/>
    <property type="match status" value="1"/>
</dbReference>
<dbReference type="CDD" id="cd18539">
    <property type="entry name" value="SRP_G"/>
    <property type="match status" value="1"/>
</dbReference>
<dbReference type="InterPro" id="IPR004780">
    <property type="entry name" value="SRP"/>
</dbReference>
<evidence type="ECO:0000256" key="9">
    <source>
        <dbReference type="ARBA" id="ARBA00048027"/>
    </source>
</evidence>
<dbReference type="Proteomes" id="UP000245890">
    <property type="component" value="Unassembled WGS sequence"/>
</dbReference>
<comment type="subunit">
    <text evidence="10">Part of the signal recognition particle protein translocation system, which is composed of SRP and FtsY. SRP is a ribonucleoprotein composed of Ffh and a 4.5S RNA molecule.</text>
</comment>
<comment type="domain">
    <text evidence="10">Composed of three domains: the N-terminal N domain, which is responsible for interactions with the ribosome, the central G domain, which binds GTP, and the C-terminal M domain, which binds the RNA and the signal sequence of the RNC.</text>
</comment>
<dbReference type="SMART" id="SM00382">
    <property type="entry name" value="AAA"/>
    <property type="match status" value="1"/>
</dbReference>
<dbReference type="SUPFAM" id="SSF52540">
    <property type="entry name" value="P-loop containing nucleoside triphosphate hydrolases"/>
    <property type="match status" value="1"/>
</dbReference>
<dbReference type="NCBIfam" id="TIGR00959">
    <property type="entry name" value="ffh"/>
    <property type="match status" value="1"/>
</dbReference>
<feature type="domain" description="SRP54-type proteins GTP-binding" evidence="11">
    <location>
        <begin position="268"/>
        <end position="281"/>
    </location>
</feature>
<dbReference type="SMART" id="SM00963">
    <property type="entry name" value="SRP54_N"/>
    <property type="match status" value="1"/>
</dbReference>
<dbReference type="GO" id="GO:0003924">
    <property type="term" value="F:GTPase activity"/>
    <property type="evidence" value="ECO:0007669"/>
    <property type="project" value="UniProtKB-UniRule"/>
</dbReference>
<feature type="binding site" evidence="10">
    <location>
        <begin position="247"/>
        <end position="250"/>
    </location>
    <ligand>
        <name>GTP</name>
        <dbReference type="ChEBI" id="CHEBI:37565"/>
    </ligand>
</feature>
<keyword evidence="4 10" id="KW-0378">Hydrolase</keyword>
<dbReference type="GO" id="GO:0006614">
    <property type="term" value="P:SRP-dependent cotranslational protein targeting to membrane"/>
    <property type="evidence" value="ECO:0007669"/>
    <property type="project" value="InterPro"/>
</dbReference>
<dbReference type="InterPro" id="IPR013822">
    <property type="entry name" value="Signal_recog_particl_SRP54_hlx"/>
</dbReference>
<evidence type="ECO:0000256" key="2">
    <source>
        <dbReference type="ARBA" id="ARBA00005450"/>
    </source>
</evidence>
<dbReference type="Gene3D" id="1.10.260.30">
    <property type="entry name" value="Signal recognition particle, SRP54 subunit, M-domain"/>
    <property type="match status" value="1"/>
</dbReference>
<dbReference type="InterPro" id="IPR027417">
    <property type="entry name" value="P-loop_NTPase"/>
</dbReference>
<evidence type="ECO:0000256" key="4">
    <source>
        <dbReference type="ARBA" id="ARBA00022801"/>
    </source>
</evidence>
<keyword evidence="6 10" id="KW-0342">GTP-binding</keyword>
<dbReference type="Gene3D" id="3.40.50.300">
    <property type="entry name" value="P-loop containing nucleotide triphosphate hydrolases"/>
    <property type="match status" value="1"/>
</dbReference>
<dbReference type="FunFam" id="3.40.50.300:FF:000022">
    <property type="entry name" value="Signal recognition particle 54 kDa subunit"/>
    <property type="match status" value="1"/>
</dbReference>
<evidence type="ECO:0000256" key="1">
    <source>
        <dbReference type="ARBA" id="ARBA00004515"/>
    </source>
</evidence>
<comment type="similarity">
    <text evidence="2 10">Belongs to the GTP-binding SRP family. SRP54 subfamily.</text>
</comment>
<dbReference type="GO" id="GO:0005525">
    <property type="term" value="F:GTP binding"/>
    <property type="evidence" value="ECO:0007669"/>
    <property type="project" value="UniProtKB-UniRule"/>
</dbReference>
<evidence type="ECO:0000313" key="13">
    <source>
        <dbReference type="Proteomes" id="UP000245890"/>
    </source>
</evidence>
<dbReference type="RefSeq" id="WP_116470297.1">
    <property type="nucleotide sequence ID" value="NZ_QENQ01000001.1"/>
</dbReference>
<dbReference type="PROSITE" id="PS00300">
    <property type="entry name" value="SRP54"/>
    <property type="match status" value="1"/>
</dbReference>
<dbReference type="GO" id="GO:0048500">
    <property type="term" value="C:signal recognition particle"/>
    <property type="evidence" value="ECO:0007669"/>
    <property type="project" value="UniProtKB-UniRule"/>
</dbReference>
<comment type="function">
    <text evidence="10">Involved in targeting and insertion of nascent membrane proteins into the cytoplasmic membrane. Binds to the hydrophobic signal sequence of the ribosome-nascent chain (RNC) as it emerges from the ribosomes. The SRP-RNC complex is then targeted to the cytoplasmic membrane where it interacts with the SRP receptor FtsY. Interaction with FtsY leads to the transfer of the RNC complex to the Sec translocase for insertion into the membrane, the hydrolysis of GTP by both Ffh and FtsY, and the dissociation of the SRP-FtsY complex into the individual components.</text>
</comment>
<feature type="binding site" evidence="10">
    <location>
        <begin position="107"/>
        <end position="114"/>
    </location>
    <ligand>
        <name>GTP</name>
        <dbReference type="ChEBI" id="CHEBI:37565"/>
    </ligand>
</feature>
<dbReference type="InterPro" id="IPR042101">
    <property type="entry name" value="SRP54_N_sf"/>
</dbReference>
<dbReference type="EMBL" id="QENQ01000001">
    <property type="protein sequence ID" value="PVX30902.1"/>
    <property type="molecule type" value="Genomic_DNA"/>
</dbReference>
<evidence type="ECO:0000256" key="7">
    <source>
        <dbReference type="ARBA" id="ARBA00023135"/>
    </source>
</evidence>
<keyword evidence="5 10" id="KW-0694">RNA-binding</keyword>
<dbReference type="EC" id="3.6.5.4" evidence="10"/>
<keyword evidence="3 10" id="KW-0547">Nucleotide-binding</keyword>
<dbReference type="HAMAP" id="MF_00306">
    <property type="entry name" value="SRP54"/>
    <property type="match status" value="1"/>
</dbReference>
<dbReference type="PANTHER" id="PTHR11564:SF5">
    <property type="entry name" value="SIGNAL RECOGNITION PARTICLE SUBUNIT SRP54"/>
    <property type="match status" value="1"/>
</dbReference>
<keyword evidence="13" id="KW-1185">Reference proteome</keyword>
<comment type="catalytic activity">
    <reaction evidence="9 10">
        <text>GTP + H2O = GDP + phosphate + H(+)</text>
        <dbReference type="Rhea" id="RHEA:19669"/>
        <dbReference type="ChEBI" id="CHEBI:15377"/>
        <dbReference type="ChEBI" id="CHEBI:15378"/>
        <dbReference type="ChEBI" id="CHEBI:37565"/>
        <dbReference type="ChEBI" id="CHEBI:43474"/>
        <dbReference type="ChEBI" id="CHEBI:58189"/>
        <dbReference type="EC" id="3.6.5.4"/>
    </reaction>
</comment>
<dbReference type="InterPro" id="IPR000897">
    <property type="entry name" value="SRP54_GTPase_dom"/>
</dbReference>
<keyword evidence="10" id="KW-0963">Cytoplasm</keyword>
<dbReference type="InterPro" id="IPR004125">
    <property type="entry name" value="Signal_recog_particle_SRP54_M"/>
</dbReference>
<comment type="caution">
    <text evidence="12">The sequence shown here is derived from an EMBL/GenBank/DDBJ whole genome shotgun (WGS) entry which is preliminary data.</text>
</comment>
<gene>
    <name evidence="10" type="primary">ffh</name>
    <name evidence="12" type="ORF">DD559_17520</name>
</gene>
<dbReference type="Gene3D" id="1.20.120.140">
    <property type="entry name" value="Signal recognition particle SRP54, nucleotide-binding domain"/>
    <property type="match status" value="1"/>
</dbReference>
<dbReference type="InterPro" id="IPR022941">
    <property type="entry name" value="SRP54"/>
</dbReference>
<evidence type="ECO:0000256" key="3">
    <source>
        <dbReference type="ARBA" id="ARBA00022741"/>
    </source>
</evidence>
<accession>A0A2U0SHU5</accession>
<evidence type="ECO:0000256" key="6">
    <source>
        <dbReference type="ARBA" id="ARBA00023134"/>
    </source>
</evidence>
<evidence type="ECO:0000256" key="5">
    <source>
        <dbReference type="ARBA" id="ARBA00022884"/>
    </source>
</evidence>
<comment type="subcellular location">
    <subcellularLocation>
        <location evidence="1">Cell inner membrane</location>
        <topology evidence="1">Peripheral membrane protein</topology>
        <orientation evidence="1">Cytoplasmic side</orientation>
    </subcellularLocation>
    <subcellularLocation>
        <location evidence="10">Cytoplasm</location>
    </subcellularLocation>
    <text evidence="10">The SRP-RNC complex is targeted to the cytoplasmic membrane.</text>
</comment>
<organism evidence="12 13">
    <name type="scientific">Sphingomonas pokkalii</name>
    <dbReference type="NCBI Taxonomy" id="2175090"/>
    <lineage>
        <taxon>Bacteria</taxon>
        <taxon>Pseudomonadati</taxon>
        <taxon>Pseudomonadota</taxon>
        <taxon>Alphaproteobacteria</taxon>
        <taxon>Sphingomonadales</taxon>
        <taxon>Sphingomonadaceae</taxon>
        <taxon>Sphingomonas</taxon>
    </lineage>
</organism>
<dbReference type="Pfam" id="PF02978">
    <property type="entry name" value="SRP_SPB"/>
    <property type="match status" value="1"/>
</dbReference>
<evidence type="ECO:0000256" key="8">
    <source>
        <dbReference type="ARBA" id="ARBA00023274"/>
    </source>
</evidence>
<dbReference type="OrthoDB" id="9804720at2"/>
<name>A0A2U0SHU5_9SPHN</name>
<dbReference type="Pfam" id="PF00448">
    <property type="entry name" value="SRP54"/>
    <property type="match status" value="1"/>
</dbReference>
<dbReference type="SMART" id="SM00962">
    <property type="entry name" value="SRP54"/>
    <property type="match status" value="1"/>
</dbReference>
<evidence type="ECO:0000259" key="11">
    <source>
        <dbReference type="PROSITE" id="PS00300"/>
    </source>
</evidence>
<proteinExistence type="inferred from homology"/>
<feature type="binding site" evidence="10">
    <location>
        <begin position="189"/>
        <end position="193"/>
    </location>
    <ligand>
        <name>GTP</name>
        <dbReference type="ChEBI" id="CHEBI:37565"/>
    </ligand>
</feature>
<evidence type="ECO:0000256" key="10">
    <source>
        <dbReference type="HAMAP-Rule" id="MF_00306"/>
    </source>
</evidence>
<sequence>MFESLSDRLGGVFERLRGRGALSEADVRTAMREVRVALLEADVALPVAREFVDKVTEEAVGQQVLRSVTPGQQVVKIVHDALVDMLGADTAELHIDVTPPAVIMLVGLQGSGKTTTTAKLAKLLKKQGKKVMMASLDVNRPAAQEQLAVLGTQTEVATLPIVAGQQPVEIARRALQSAKLQGFDVVMLDTAGRLHVDQALMDEMKAVADISRPQEILLVVDSLTGQDAVNVASNFSAQVPLTGVILTRMDGDARGGAALSMRAVTGQPIKFAGMGEKLDQIEPFHPKRVAGRILGMGDVVSLVEKAAAAIDQEDAERMANRLAKGQFDMNDLRAQLAQMRKMGGIGALAGMIPGMKKAQAAVDQVGGDKVLLRMDAIISSMTPKERAKPELLNAKRKIRIAKGSGLTVQDVNKLIKMHQEMQTAMKRLKKMGGLKGMLGMLAKGGPGGGMGGIGNALGGAEMGEMMDKVGAGLPGLPGGAKLPPGFENLLKKK</sequence>
<keyword evidence="7 10" id="KW-0733">Signal recognition particle</keyword>
<keyword evidence="8 10" id="KW-0687">Ribonucleoprotein</keyword>
<evidence type="ECO:0000313" key="12">
    <source>
        <dbReference type="EMBL" id="PVX30902.1"/>
    </source>
</evidence>
<reference evidence="12 13" key="1">
    <citation type="submission" date="2018-05" db="EMBL/GenBank/DDBJ databases">
        <title>Description of Sphingomonas pokkalii sp nov, isolated from the rhizosphere of saline tolerant pokkali rice and its draft genome analysis.</title>
        <authorList>
            <person name="Menon R."/>
            <person name="Kumari S."/>
            <person name="Rameshkumar N."/>
        </authorList>
    </citation>
    <scope>NUCLEOTIDE SEQUENCE [LARGE SCALE GENOMIC DNA]</scope>
    <source>
        <strain evidence="12 13">L3B27</strain>
    </source>
</reference>
<dbReference type="Pfam" id="PF02881">
    <property type="entry name" value="SRP54_N"/>
    <property type="match status" value="1"/>
</dbReference>
<dbReference type="InterPro" id="IPR036891">
    <property type="entry name" value="Signal_recog_part_SRP54_M_sf"/>
</dbReference>
<dbReference type="GO" id="GO:0008312">
    <property type="term" value="F:7S RNA binding"/>
    <property type="evidence" value="ECO:0007669"/>
    <property type="project" value="InterPro"/>
</dbReference>
<protein>
    <recommendedName>
        <fullName evidence="10">Signal recognition particle protein</fullName>
        <ecNumber evidence="10">3.6.5.4</ecNumber>
    </recommendedName>
    <alternativeName>
        <fullName evidence="10">Fifty-four homolog</fullName>
    </alternativeName>
</protein>
<dbReference type="InterPro" id="IPR003593">
    <property type="entry name" value="AAA+_ATPase"/>
</dbReference>
<dbReference type="GO" id="GO:0005886">
    <property type="term" value="C:plasma membrane"/>
    <property type="evidence" value="ECO:0007669"/>
    <property type="project" value="UniProtKB-SubCell"/>
</dbReference>
<dbReference type="SUPFAM" id="SSF47446">
    <property type="entry name" value="Signal peptide-binding domain"/>
    <property type="match status" value="1"/>
</dbReference>
<dbReference type="AlphaFoldDB" id="A0A2U0SHU5"/>